<evidence type="ECO:0000256" key="1">
    <source>
        <dbReference type="ARBA" id="ARBA00022516"/>
    </source>
</evidence>
<keyword evidence="2" id="KW-0378">Hydrolase</keyword>
<dbReference type="PANTHER" id="PTHR38764">
    <property type="entry name" value="ACYL CARRIER PROTEIN PHOSPHODIESTERASE"/>
    <property type="match status" value="1"/>
</dbReference>
<dbReference type="InterPro" id="IPR007431">
    <property type="entry name" value="ACP_PD"/>
</dbReference>
<organism evidence="4 5">
    <name type="scientific">Chitinophaga niabensis</name>
    <dbReference type="NCBI Taxonomy" id="536979"/>
    <lineage>
        <taxon>Bacteria</taxon>
        <taxon>Pseudomonadati</taxon>
        <taxon>Bacteroidota</taxon>
        <taxon>Chitinophagia</taxon>
        <taxon>Chitinophagales</taxon>
        <taxon>Chitinophagaceae</taxon>
        <taxon>Chitinophaga</taxon>
    </lineage>
</organism>
<dbReference type="EMBL" id="FSRA01000002">
    <property type="protein sequence ID" value="SIO48450.1"/>
    <property type="molecule type" value="Genomic_DNA"/>
</dbReference>
<dbReference type="Pfam" id="PF04336">
    <property type="entry name" value="ACP_PD"/>
    <property type="match status" value="1"/>
</dbReference>
<dbReference type="PANTHER" id="PTHR38764:SF1">
    <property type="entry name" value="ACYL CARRIER PROTEIN PHOSPHODIESTERASE"/>
    <property type="match status" value="1"/>
</dbReference>
<keyword evidence="5" id="KW-1185">Reference proteome</keyword>
<dbReference type="RefSeq" id="WP_084185766.1">
    <property type="nucleotide sequence ID" value="NZ_FSRA01000002.1"/>
</dbReference>
<dbReference type="GO" id="GO:0006633">
    <property type="term" value="P:fatty acid biosynthetic process"/>
    <property type="evidence" value="ECO:0007669"/>
    <property type="project" value="InterPro"/>
</dbReference>
<dbReference type="OrthoDB" id="8442777at2"/>
<reference evidence="4 5" key="1">
    <citation type="submission" date="2016-11" db="EMBL/GenBank/DDBJ databases">
        <authorList>
            <person name="Jaros S."/>
            <person name="Januszkiewicz K."/>
            <person name="Wedrychowicz H."/>
        </authorList>
    </citation>
    <scope>NUCLEOTIDE SEQUENCE [LARGE SCALE GENOMIC DNA]</scope>
    <source>
        <strain evidence="4 5">DSM 24787</strain>
    </source>
</reference>
<dbReference type="Proteomes" id="UP000185003">
    <property type="component" value="Unassembled WGS sequence"/>
</dbReference>
<keyword evidence="3" id="KW-0443">Lipid metabolism</keyword>
<protein>
    <submittedName>
        <fullName evidence="4">Acyl carrier protein phosphodiesterase</fullName>
    </submittedName>
</protein>
<evidence type="ECO:0000256" key="2">
    <source>
        <dbReference type="ARBA" id="ARBA00022801"/>
    </source>
</evidence>
<keyword evidence="1" id="KW-0444">Lipid biosynthesis</keyword>
<evidence type="ECO:0000313" key="4">
    <source>
        <dbReference type="EMBL" id="SIO48450.1"/>
    </source>
</evidence>
<gene>
    <name evidence="4" type="ORF">SAMN04488055_4537</name>
</gene>
<evidence type="ECO:0000313" key="5">
    <source>
        <dbReference type="Proteomes" id="UP000185003"/>
    </source>
</evidence>
<dbReference type="AlphaFoldDB" id="A0A1N6JVW4"/>
<sequence>MKNAFFKSGHLVPFANTITNYPIFGKPKAPVYQVFTVHSFSITVQQPMNYLAHAYLSFHDPATTVGQMIADFVKGKQVLTFPADIQNGIRAHRELDEFTDKHEATRRAKDIFKPTCGLYGAVFMDVVYDHYLANDPRYFNLLTLGTFAESTYQVLQAHHYLLPPFFQQVFTHMRHHNWLYQYHHKDGIYQSFSGIVRRAKYFDQPVEVPFGVFEDNYNILEECYQAFFPDALAFMKERLPGLQ</sequence>
<evidence type="ECO:0000256" key="3">
    <source>
        <dbReference type="ARBA" id="ARBA00023098"/>
    </source>
</evidence>
<proteinExistence type="predicted"/>
<name>A0A1N6JVW4_9BACT</name>
<dbReference type="STRING" id="536979.SAMN04488055_4537"/>
<accession>A0A1N6JVW4</accession>
<dbReference type="GO" id="GO:0008770">
    <property type="term" value="F:[acyl-carrier-protein] phosphodiesterase activity"/>
    <property type="evidence" value="ECO:0007669"/>
    <property type="project" value="InterPro"/>
</dbReference>